<dbReference type="Proteomes" id="UP001163105">
    <property type="component" value="Unassembled WGS sequence"/>
</dbReference>
<gene>
    <name evidence="2" type="ORF">O9K51_00482</name>
</gene>
<dbReference type="EMBL" id="JAQHRD010000001">
    <property type="protein sequence ID" value="KAJ6445719.1"/>
    <property type="molecule type" value="Genomic_DNA"/>
</dbReference>
<keyword evidence="3" id="KW-1185">Reference proteome</keyword>
<feature type="region of interest" description="Disordered" evidence="1">
    <location>
        <begin position="1"/>
        <end position="22"/>
    </location>
</feature>
<reference evidence="2" key="1">
    <citation type="submission" date="2023-01" db="EMBL/GenBank/DDBJ databases">
        <title>The growth and conidiation of Purpureocillium lavendulum are regulated by nitrogen source and histone H3K14 acetylation.</title>
        <authorList>
            <person name="Tang P."/>
            <person name="Han J."/>
            <person name="Zhang C."/>
            <person name="Tang P."/>
            <person name="Qi F."/>
            <person name="Zhang K."/>
            <person name="Liang L."/>
        </authorList>
    </citation>
    <scope>NUCLEOTIDE SEQUENCE</scope>
    <source>
        <strain evidence="2">YMF1.00683</strain>
    </source>
</reference>
<feature type="compositionally biased region" description="Basic and acidic residues" evidence="1">
    <location>
        <begin position="53"/>
        <end position="65"/>
    </location>
</feature>
<organism evidence="2 3">
    <name type="scientific">Purpureocillium lavendulum</name>
    <dbReference type="NCBI Taxonomy" id="1247861"/>
    <lineage>
        <taxon>Eukaryota</taxon>
        <taxon>Fungi</taxon>
        <taxon>Dikarya</taxon>
        <taxon>Ascomycota</taxon>
        <taxon>Pezizomycotina</taxon>
        <taxon>Sordariomycetes</taxon>
        <taxon>Hypocreomycetidae</taxon>
        <taxon>Hypocreales</taxon>
        <taxon>Ophiocordycipitaceae</taxon>
        <taxon>Purpureocillium</taxon>
    </lineage>
</organism>
<evidence type="ECO:0000313" key="3">
    <source>
        <dbReference type="Proteomes" id="UP001163105"/>
    </source>
</evidence>
<dbReference type="AlphaFoldDB" id="A0AB34G2L3"/>
<feature type="region of interest" description="Disordered" evidence="1">
    <location>
        <begin position="41"/>
        <end position="65"/>
    </location>
</feature>
<protein>
    <submittedName>
        <fullName evidence="2">Uncharacterized protein</fullName>
    </submittedName>
</protein>
<comment type="caution">
    <text evidence="2">The sequence shown here is derived from an EMBL/GenBank/DDBJ whole genome shotgun (WGS) entry which is preliminary data.</text>
</comment>
<name>A0AB34G2L3_9HYPO</name>
<evidence type="ECO:0000256" key="1">
    <source>
        <dbReference type="SAM" id="MobiDB-lite"/>
    </source>
</evidence>
<proteinExistence type="predicted"/>
<sequence>MEANIPGAMSRRTSDLPASQPSSCLATNWRCVAEHPKRCRLDCDGNGDGDGDGDARGDNDDEDVRWPVRENGSFALSSSRCPLVC</sequence>
<evidence type="ECO:0000313" key="2">
    <source>
        <dbReference type="EMBL" id="KAJ6445719.1"/>
    </source>
</evidence>
<accession>A0AB34G2L3</accession>